<evidence type="ECO:0000313" key="1">
    <source>
        <dbReference type="EMBL" id="TFK67586.1"/>
    </source>
</evidence>
<gene>
    <name evidence="1" type="ORF">BDN72DRAFT_888859</name>
</gene>
<accession>A0ACD3APW6</accession>
<dbReference type="Proteomes" id="UP000308600">
    <property type="component" value="Unassembled WGS sequence"/>
</dbReference>
<sequence>MLSSPPPSSSYKSPPLSKRHSLSITTTHGPRPLHLVDGNVPSTAPALSSNTSLSNSPLNNGDSRPSRQIKATRRQSSICYYPSTSNDNDKNTTRSTTRPHSSSYSISSPPSLSRNNSFGSIPNSRGLNSPRPSRGDRRSISASVIDVSPPVLERPPLTLTEKHGELLQSIAQKEQLCLELRSQLSTHEAELAQLKRKWEFVVNRGYVPPTSAGLSGSTGPGGAVLEGIKEGVQGVGKILAAGLSMSDEPLPASPVVIGPSKPSRIAHSANTSSSSVSTTTTTSSTTKSTRFSQSSFSSIGEEGLVESPKRQKEEVLMQKQRKTAEALETSAWAESRTATTSSKMHRRKSREVNGGDISSLFKDLANEEEREVYPEESAMDKAKRRSLNASGFPPVSSIPGLGTLTTVAATSPMVSSWVGNVGKRWDQLQRNSSFSKNQKRATVILSDVSQTIVSTVLGSGSSLPPSTNSSATSFPFSSPCSATSAHSLLDDDDVGGISSFVMSPDSLANSPTLMQPLQPTPVLKPVVPSKPTRVASSVPKPQDDDDTWNW</sequence>
<name>A0ACD3APW6_9AGAR</name>
<proteinExistence type="predicted"/>
<dbReference type="EMBL" id="ML208372">
    <property type="protein sequence ID" value="TFK67586.1"/>
    <property type="molecule type" value="Genomic_DNA"/>
</dbReference>
<keyword evidence="2" id="KW-1185">Reference proteome</keyword>
<organism evidence="1 2">
    <name type="scientific">Pluteus cervinus</name>
    <dbReference type="NCBI Taxonomy" id="181527"/>
    <lineage>
        <taxon>Eukaryota</taxon>
        <taxon>Fungi</taxon>
        <taxon>Dikarya</taxon>
        <taxon>Basidiomycota</taxon>
        <taxon>Agaricomycotina</taxon>
        <taxon>Agaricomycetes</taxon>
        <taxon>Agaricomycetidae</taxon>
        <taxon>Agaricales</taxon>
        <taxon>Pluteineae</taxon>
        <taxon>Pluteaceae</taxon>
        <taxon>Pluteus</taxon>
    </lineage>
</organism>
<evidence type="ECO:0000313" key="2">
    <source>
        <dbReference type="Proteomes" id="UP000308600"/>
    </source>
</evidence>
<reference evidence="1 2" key="1">
    <citation type="journal article" date="2019" name="Nat. Ecol. Evol.">
        <title>Megaphylogeny resolves global patterns of mushroom evolution.</title>
        <authorList>
            <person name="Varga T."/>
            <person name="Krizsan K."/>
            <person name="Foldi C."/>
            <person name="Dima B."/>
            <person name="Sanchez-Garcia M."/>
            <person name="Sanchez-Ramirez S."/>
            <person name="Szollosi G.J."/>
            <person name="Szarkandi J.G."/>
            <person name="Papp V."/>
            <person name="Albert L."/>
            <person name="Andreopoulos W."/>
            <person name="Angelini C."/>
            <person name="Antonin V."/>
            <person name="Barry K.W."/>
            <person name="Bougher N.L."/>
            <person name="Buchanan P."/>
            <person name="Buyck B."/>
            <person name="Bense V."/>
            <person name="Catcheside P."/>
            <person name="Chovatia M."/>
            <person name="Cooper J."/>
            <person name="Damon W."/>
            <person name="Desjardin D."/>
            <person name="Finy P."/>
            <person name="Geml J."/>
            <person name="Haridas S."/>
            <person name="Hughes K."/>
            <person name="Justo A."/>
            <person name="Karasinski D."/>
            <person name="Kautmanova I."/>
            <person name="Kiss B."/>
            <person name="Kocsube S."/>
            <person name="Kotiranta H."/>
            <person name="LaButti K.M."/>
            <person name="Lechner B.E."/>
            <person name="Liimatainen K."/>
            <person name="Lipzen A."/>
            <person name="Lukacs Z."/>
            <person name="Mihaltcheva S."/>
            <person name="Morgado L.N."/>
            <person name="Niskanen T."/>
            <person name="Noordeloos M.E."/>
            <person name="Ohm R.A."/>
            <person name="Ortiz-Santana B."/>
            <person name="Ovrebo C."/>
            <person name="Racz N."/>
            <person name="Riley R."/>
            <person name="Savchenko A."/>
            <person name="Shiryaev A."/>
            <person name="Soop K."/>
            <person name="Spirin V."/>
            <person name="Szebenyi C."/>
            <person name="Tomsovsky M."/>
            <person name="Tulloss R.E."/>
            <person name="Uehling J."/>
            <person name="Grigoriev I.V."/>
            <person name="Vagvolgyi C."/>
            <person name="Papp T."/>
            <person name="Martin F.M."/>
            <person name="Miettinen O."/>
            <person name="Hibbett D.S."/>
            <person name="Nagy L.G."/>
        </authorList>
    </citation>
    <scope>NUCLEOTIDE SEQUENCE [LARGE SCALE GENOMIC DNA]</scope>
    <source>
        <strain evidence="1 2">NL-1719</strain>
    </source>
</reference>
<protein>
    <submittedName>
        <fullName evidence="1">Uncharacterized protein</fullName>
    </submittedName>
</protein>